<dbReference type="Proteomes" id="UP000095409">
    <property type="component" value="Unassembled WGS sequence"/>
</dbReference>
<dbReference type="AlphaFoldDB" id="A0A173WQ14"/>
<dbReference type="Pfam" id="PF25682">
    <property type="entry name" value="Phage_VG64"/>
    <property type="match status" value="1"/>
</dbReference>
<keyword evidence="1" id="KW-0732">Signal</keyword>
<organism evidence="2 3">
    <name type="scientific">Blautia obeum</name>
    <dbReference type="NCBI Taxonomy" id="40520"/>
    <lineage>
        <taxon>Bacteria</taxon>
        <taxon>Bacillati</taxon>
        <taxon>Bacillota</taxon>
        <taxon>Clostridia</taxon>
        <taxon>Lachnospirales</taxon>
        <taxon>Lachnospiraceae</taxon>
        <taxon>Blautia</taxon>
    </lineage>
</organism>
<feature type="chain" id="PRO_5008014831" evidence="1">
    <location>
        <begin position="26"/>
        <end position="128"/>
    </location>
</feature>
<evidence type="ECO:0000313" key="3">
    <source>
        <dbReference type="Proteomes" id="UP000095409"/>
    </source>
</evidence>
<evidence type="ECO:0000256" key="1">
    <source>
        <dbReference type="SAM" id="SignalP"/>
    </source>
</evidence>
<proteinExistence type="predicted"/>
<accession>A0A173WQ14</accession>
<protein>
    <submittedName>
        <fullName evidence="2">Uncharacterized protein</fullName>
    </submittedName>
</protein>
<sequence>MKKKIAAVIALILLICITATGCAEADQVSYNISKEADNFNVTRKLTVLNARTDTILLELTGTFALKNNSDNELEVIIETADNKYQKDYVYLNDYTMYVVEDISGSAVDKYHYEINFLPEFGLKATYSD</sequence>
<gene>
    <name evidence="2" type="ORF">ERS852394_00150</name>
</gene>
<feature type="signal peptide" evidence="1">
    <location>
        <begin position="1"/>
        <end position="25"/>
    </location>
</feature>
<dbReference type="PROSITE" id="PS51257">
    <property type="entry name" value="PROKAR_LIPOPROTEIN"/>
    <property type="match status" value="1"/>
</dbReference>
<dbReference type="RefSeq" id="WP_055065431.1">
    <property type="nucleotide sequence ID" value="NZ_CYZD01000001.1"/>
</dbReference>
<reference evidence="2 3" key="1">
    <citation type="submission" date="2015-09" db="EMBL/GenBank/DDBJ databases">
        <authorList>
            <consortium name="Pathogen Informatics"/>
        </authorList>
    </citation>
    <scope>NUCLEOTIDE SEQUENCE [LARGE SCALE GENOMIC DNA]</scope>
    <source>
        <strain evidence="2 3">2789STDY5608837</strain>
    </source>
</reference>
<evidence type="ECO:0000313" key="2">
    <source>
        <dbReference type="EMBL" id="CUN40445.1"/>
    </source>
</evidence>
<dbReference type="EMBL" id="CYZD01000001">
    <property type="protein sequence ID" value="CUN40445.1"/>
    <property type="molecule type" value="Genomic_DNA"/>
</dbReference>
<name>A0A173WQ14_9FIRM</name>
<dbReference type="InterPro" id="IPR058243">
    <property type="entry name" value="Phage_VG64"/>
</dbReference>